<dbReference type="KEGG" id="euz:DVS28_a0395"/>
<dbReference type="Proteomes" id="UP000264006">
    <property type="component" value="Chromosome"/>
</dbReference>
<dbReference type="SUPFAM" id="SSF54427">
    <property type="entry name" value="NTF2-like"/>
    <property type="match status" value="1"/>
</dbReference>
<keyword evidence="3" id="KW-1185">Reference proteome</keyword>
<dbReference type="RefSeq" id="WP_114589956.1">
    <property type="nucleotide sequence ID" value="NZ_CP031165.1"/>
</dbReference>
<dbReference type="Pfam" id="PF12680">
    <property type="entry name" value="SnoaL_2"/>
    <property type="match status" value="1"/>
</dbReference>
<dbReference type="InterPro" id="IPR037401">
    <property type="entry name" value="SnoaL-like"/>
</dbReference>
<evidence type="ECO:0000313" key="3">
    <source>
        <dbReference type="Proteomes" id="UP000264006"/>
    </source>
</evidence>
<feature type="domain" description="SnoaL-like" evidence="1">
    <location>
        <begin position="13"/>
        <end position="118"/>
    </location>
</feature>
<dbReference type="AlphaFoldDB" id="A0A346XSA5"/>
<dbReference type="OrthoDB" id="8375282at2"/>
<sequence length="136" mass="15154">MSPAASHPNLDVVNRVYEAMAAGDRQTLYDLHHPDVVLHVSGDGRHAGDYVGRDRVLGISGVADGGPDTTNDTVKVHDILWTPEHVVVLVHATVERDGDTLAQNIVQVIHTDDTQVTEIWEYLWDQQADKVFWSRH</sequence>
<protein>
    <recommendedName>
        <fullName evidence="1">SnoaL-like domain-containing protein</fullName>
    </recommendedName>
</protein>
<dbReference type="EMBL" id="CP031165">
    <property type="protein sequence ID" value="AXV05102.1"/>
    <property type="molecule type" value="Genomic_DNA"/>
</dbReference>
<accession>A0A346XSA5</accession>
<reference evidence="2 3" key="1">
    <citation type="submission" date="2018-09" db="EMBL/GenBank/DDBJ databases">
        <title>Complete genome sequence of Euzebya sp. DY32-46 isolated from seawater of Pacific Ocean.</title>
        <authorList>
            <person name="Xu L."/>
            <person name="Wu Y.-H."/>
            <person name="Xu X.-W."/>
        </authorList>
    </citation>
    <scope>NUCLEOTIDE SEQUENCE [LARGE SCALE GENOMIC DNA]</scope>
    <source>
        <strain evidence="2 3">DY32-46</strain>
    </source>
</reference>
<gene>
    <name evidence="2" type="ORF">DVS28_a0395</name>
</gene>
<dbReference type="InterPro" id="IPR032710">
    <property type="entry name" value="NTF2-like_dom_sf"/>
</dbReference>
<organism evidence="2 3">
    <name type="scientific">Euzebya pacifica</name>
    <dbReference type="NCBI Taxonomy" id="1608957"/>
    <lineage>
        <taxon>Bacteria</taxon>
        <taxon>Bacillati</taxon>
        <taxon>Actinomycetota</taxon>
        <taxon>Nitriliruptoria</taxon>
        <taxon>Euzebyales</taxon>
    </lineage>
</organism>
<proteinExistence type="predicted"/>
<evidence type="ECO:0000259" key="1">
    <source>
        <dbReference type="Pfam" id="PF12680"/>
    </source>
</evidence>
<evidence type="ECO:0000313" key="2">
    <source>
        <dbReference type="EMBL" id="AXV05102.1"/>
    </source>
</evidence>
<name>A0A346XSA5_9ACTN</name>
<dbReference type="Gene3D" id="3.10.450.50">
    <property type="match status" value="1"/>
</dbReference>